<reference evidence="1" key="2">
    <citation type="journal article" date="2023" name="Science">
        <title>Genomic signatures of disease resistance in endangered staghorn corals.</title>
        <authorList>
            <person name="Vollmer S.V."/>
            <person name="Selwyn J.D."/>
            <person name="Despard B.A."/>
            <person name="Roesel C.L."/>
        </authorList>
    </citation>
    <scope>NUCLEOTIDE SEQUENCE</scope>
    <source>
        <strain evidence="1">K2</strain>
    </source>
</reference>
<dbReference type="AlphaFoldDB" id="A0AAD9PPR9"/>
<gene>
    <name evidence="1" type="ORF">P5673_033613</name>
</gene>
<sequence length="32" mass="3543">MQGSQEMGFPVLTWMSVHSTHMIVTPVLLATI</sequence>
<organism evidence="1 2">
    <name type="scientific">Acropora cervicornis</name>
    <name type="common">Staghorn coral</name>
    <dbReference type="NCBI Taxonomy" id="6130"/>
    <lineage>
        <taxon>Eukaryota</taxon>
        <taxon>Metazoa</taxon>
        <taxon>Cnidaria</taxon>
        <taxon>Anthozoa</taxon>
        <taxon>Hexacorallia</taxon>
        <taxon>Scleractinia</taxon>
        <taxon>Astrocoeniina</taxon>
        <taxon>Acroporidae</taxon>
        <taxon>Acropora</taxon>
    </lineage>
</organism>
<reference evidence="1" key="1">
    <citation type="journal article" date="2023" name="G3 (Bethesda)">
        <title>Whole genome assembly and annotation of the endangered Caribbean coral Acropora cervicornis.</title>
        <authorList>
            <person name="Selwyn J.D."/>
            <person name="Vollmer S.V."/>
        </authorList>
    </citation>
    <scope>NUCLEOTIDE SEQUENCE</scope>
    <source>
        <strain evidence="1">K2</strain>
    </source>
</reference>
<dbReference type="EMBL" id="JARQWQ010000300">
    <property type="protein sequence ID" value="KAK2546747.1"/>
    <property type="molecule type" value="Genomic_DNA"/>
</dbReference>
<proteinExistence type="predicted"/>
<accession>A0AAD9PPR9</accession>
<protein>
    <submittedName>
        <fullName evidence="1">Uncharacterized protein</fullName>
    </submittedName>
</protein>
<evidence type="ECO:0000313" key="1">
    <source>
        <dbReference type="EMBL" id="KAK2546747.1"/>
    </source>
</evidence>
<name>A0AAD9PPR9_ACRCE</name>
<evidence type="ECO:0000313" key="2">
    <source>
        <dbReference type="Proteomes" id="UP001249851"/>
    </source>
</evidence>
<keyword evidence="2" id="KW-1185">Reference proteome</keyword>
<dbReference type="Proteomes" id="UP001249851">
    <property type="component" value="Unassembled WGS sequence"/>
</dbReference>
<comment type="caution">
    <text evidence="1">The sequence shown here is derived from an EMBL/GenBank/DDBJ whole genome shotgun (WGS) entry which is preliminary data.</text>
</comment>